<dbReference type="RefSeq" id="WP_167488326.1">
    <property type="nucleotide sequence ID" value="NZ_CP046173.1"/>
</dbReference>
<dbReference type="InterPro" id="IPR049244">
    <property type="entry name" value="DUF6879"/>
</dbReference>
<accession>A0A6G9Z5Z8</accession>
<gene>
    <name evidence="2" type="ORF">F6W96_24580</name>
</gene>
<evidence type="ECO:0000259" key="1">
    <source>
        <dbReference type="Pfam" id="PF21806"/>
    </source>
</evidence>
<proteinExistence type="predicted"/>
<sequence>MQLRQGDWRALFRECRSEAFHLEVRDTYAVPSESESLRRFLNGDPPLPEYGKRPWTELVQETVGRGVIVSRVRVVTVPHSDYQCWLLSITAGNVDAGEDIRYLPRHLAGEVPSDDWWLMDDERVVFNLVDQQLKPAGVAITTDPQMVEYCQRVKQRLWSLATPYVDYVGDSASRMSK</sequence>
<evidence type="ECO:0000313" key="3">
    <source>
        <dbReference type="Proteomes" id="UP000500953"/>
    </source>
</evidence>
<reference evidence="2 3" key="1">
    <citation type="journal article" date="2019" name="ACS Chem. Biol.">
        <title>Identification and Mobilization of a Cryptic Antibiotic Biosynthesis Gene Locus from a Human-Pathogenic Nocardia Isolate.</title>
        <authorList>
            <person name="Herisse M."/>
            <person name="Ishida K."/>
            <person name="Porter J.L."/>
            <person name="Howden B."/>
            <person name="Hertweck C."/>
            <person name="Stinear T.P."/>
            <person name="Pidot S.J."/>
        </authorList>
    </citation>
    <scope>NUCLEOTIDE SEQUENCE [LARGE SCALE GENOMIC DNA]</scope>
    <source>
        <strain evidence="2 3">AUSMDU00012715</strain>
    </source>
</reference>
<name>A0A6G9Z5Z8_9NOCA</name>
<evidence type="ECO:0000313" key="2">
    <source>
        <dbReference type="EMBL" id="QIS21019.1"/>
    </source>
</evidence>
<feature type="domain" description="DUF6879" evidence="1">
    <location>
        <begin position="7"/>
        <end position="168"/>
    </location>
</feature>
<dbReference type="AlphaFoldDB" id="A0A6G9Z5Z8"/>
<protein>
    <recommendedName>
        <fullName evidence="1">DUF6879 domain-containing protein</fullName>
    </recommendedName>
</protein>
<dbReference type="EMBL" id="CP046173">
    <property type="protein sequence ID" value="QIS21019.1"/>
    <property type="molecule type" value="Genomic_DNA"/>
</dbReference>
<dbReference type="Pfam" id="PF21806">
    <property type="entry name" value="DUF6879"/>
    <property type="match status" value="1"/>
</dbReference>
<dbReference type="Proteomes" id="UP000500953">
    <property type="component" value="Chromosome"/>
</dbReference>
<organism evidence="2 3">
    <name type="scientific">Nocardia terpenica</name>
    <dbReference type="NCBI Taxonomy" id="455432"/>
    <lineage>
        <taxon>Bacteria</taxon>
        <taxon>Bacillati</taxon>
        <taxon>Actinomycetota</taxon>
        <taxon>Actinomycetes</taxon>
        <taxon>Mycobacteriales</taxon>
        <taxon>Nocardiaceae</taxon>
        <taxon>Nocardia</taxon>
    </lineage>
</organism>